<dbReference type="PANTHER" id="PTHR38926:SF72">
    <property type="entry name" value="IM:7136021-RELATED"/>
    <property type="match status" value="1"/>
</dbReference>
<evidence type="ECO:0000313" key="2">
    <source>
        <dbReference type="EMBL" id="CAG9811723.1"/>
    </source>
</evidence>
<dbReference type="Gene3D" id="1.20.1280.50">
    <property type="match status" value="1"/>
</dbReference>
<dbReference type="EMBL" id="OU895880">
    <property type="protein sequence ID" value="CAG9811723.1"/>
    <property type="molecule type" value="Genomic_DNA"/>
</dbReference>
<dbReference type="Pfam" id="PF12937">
    <property type="entry name" value="F-box-like"/>
    <property type="match status" value="1"/>
</dbReference>
<name>A0A9N9S6B3_9DIPT</name>
<proteinExistence type="predicted"/>
<evidence type="ECO:0000259" key="1">
    <source>
        <dbReference type="PROSITE" id="PS50181"/>
    </source>
</evidence>
<evidence type="ECO:0000313" key="3">
    <source>
        <dbReference type="Proteomes" id="UP001153620"/>
    </source>
</evidence>
<dbReference type="OrthoDB" id="9974792at2759"/>
<dbReference type="Proteomes" id="UP001153620">
    <property type="component" value="Chromosome 4"/>
</dbReference>
<accession>A0A9N9S6B3</accession>
<dbReference type="SMART" id="SM00256">
    <property type="entry name" value="FBOX"/>
    <property type="match status" value="1"/>
</dbReference>
<keyword evidence="3" id="KW-1185">Reference proteome</keyword>
<dbReference type="Gene3D" id="3.80.10.10">
    <property type="entry name" value="Ribonuclease Inhibitor"/>
    <property type="match status" value="1"/>
</dbReference>
<gene>
    <name evidence="2" type="ORF">CHIRRI_LOCUS14530</name>
</gene>
<dbReference type="PROSITE" id="PS50181">
    <property type="entry name" value="FBOX"/>
    <property type="match status" value="1"/>
</dbReference>
<dbReference type="InterPro" id="IPR032675">
    <property type="entry name" value="LRR_dom_sf"/>
</dbReference>
<reference evidence="2" key="2">
    <citation type="submission" date="2022-10" db="EMBL/GenBank/DDBJ databases">
        <authorList>
            <consortium name="ENA_rothamsted_submissions"/>
            <consortium name="culmorum"/>
            <person name="King R."/>
        </authorList>
    </citation>
    <scope>NUCLEOTIDE SEQUENCE</scope>
</reference>
<reference evidence="2" key="1">
    <citation type="submission" date="2022-01" db="EMBL/GenBank/DDBJ databases">
        <authorList>
            <person name="King R."/>
        </authorList>
    </citation>
    <scope>NUCLEOTIDE SEQUENCE</scope>
</reference>
<dbReference type="SUPFAM" id="SSF52047">
    <property type="entry name" value="RNI-like"/>
    <property type="match status" value="2"/>
</dbReference>
<dbReference type="PANTHER" id="PTHR38926">
    <property type="entry name" value="F-BOX DOMAIN CONTAINING PROTEIN, EXPRESSED"/>
    <property type="match status" value="1"/>
</dbReference>
<organism evidence="2 3">
    <name type="scientific">Chironomus riparius</name>
    <dbReference type="NCBI Taxonomy" id="315576"/>
    <lineage>
        <taxon>Eukaryota</taxon>
        <taxon>Metazoa</taxon>
        <taxon>Ecdysozoa</taxon>
        <taxon>Arthropoda</taxon>
        <taxon>Hexapoda</taxon>
        <taxon>Insecta</taxon>
        <taxon>Pterygota</taxon>
        <taxon>Neoptera</taxon>
        <taxon>Endopterygota</taxon>
        <taxon>Diptera</taxon>
        <taxon>Nematocera</taxon>
        <taxon>Chironomoidea</taxon>
        <taxon>Chironomidae</taxon>
        <taxon>Chironominae</taxon>
        <taxon>Chironomus</taxon>
    </lineage>
</organism>
<dbReference type="SUPFAM" id="SSF81383">
    <property type="entry name" value="F-box domain"/>
    <property type="match status" value="1"/>
</dbReference>
<dbReference type="InterPro" id="IPR036047">
    <property type="entry name" value="F-box-like_dom_sf"/>
</dbReference>
<dbReference type="InterPro" id="IPR001810">
    <property type="entry name" value="F-box_dom"/>
</dbReference>
<sequence length="609" mass="71590">MDSSPTTIYNLPDDILIDIFSYFNHQNILNAIEVCQRWANIIKSTNSLKCRFKSTILLRKSSYLINRFYPAELNDNITLDMTAPCENIHQEITDLLERSSKFIKVLTLKTFFMKNVFKVLKMTPNLEKLVLINLRRDKTEEMLELTKLKHLELINALKIGQFITTVSSIKTLKIMGILSISCKKKRLDIRYEEDLEKDGFSAAISTFLGRCVNLKELSISNVQKPNITLDCSQFSFNLESFVLEYIVMPKQNLLEFLVSQKSSLKSFSMMICEPQPEVMDLVLFNMHLVELEIDTAMLPKNFDVKEKFSTIKKLCFKSYKVQEYLRQIEYNKVHHDAIDERCEFDNRMIDFNFVKNKTRVFKLQDDRDYYIAPWNEITWDIQKEGNHPLSSMLIMRILSACPDLELAVFQHFYCSQFLDQLNTSCKNLKELRLYEVPKEISEDLLFEDLETLEIDHMVPENDEEVRKRLITLGNKCPKLKTLKIHDFNDDYRRRFRELAIGIKTLEELHVGSCYQFLSSLQDDIKDVKDNGSNLKHFSCIAYFCECKYFYSITGMEVHGVQLTFHGLYRKVFTSIYHDRQLGSMRRRIGGKISKIREIGWRILNDEQTC</sequence>
<feature type="domain" description="F-box" evidence="1">
    <location>
        <begin position="5"/>
        <end position="55"/>
    </location>
</feature>
<dbReference type="AlphaFoldDB" id="A0A9N9S6B3"/>
<protein>
    <recommendedName>
        <fullName evidence="1">F-box domain-containing protein</fullName>
    </recommendedName>
</protein>